<evidence type="ECO:0000313" key="2">
    <source>
        <dbReference type="EMBL" id="RRT44702.1"/>
    </source>
</evidence>
<comment type="caution">
    <text evidence="2">The sequence shown here is derived from an EMBL/GenBank/DDBJ whole genome shotgun (WGS) entry which is preliminary data.</text>
</comment>
<protein>
    <submittedName>
        <fullName evidence="2">Uncharacterized protein</fullName>
    </submittedName>
</protein>
<name>A0A426XZ24_ENSVE</name>
<dbReference type="Proteomes" id="UP000287651">
    <property type="component" value="Unassembled WGS sequence"/>
</dbReference>
<organism evidence="2 3">
    <name type="scientific">Ensete ventricosum</name>
    <name type="common">Abyssinian banana</name>
    <name type="synonym">Musa ensete</name>
    <dbReference type="NCBI Taxonomy" id="4639"/>
    <lineage>
        <taxon>Eukaryota</taxon>
        <taxon>Viridiplantae</taxon>
        <taxon>Streptophyta</taxon>
        <taxon>Embryophyta</taxon>
        <taxon>Tracheophyta</taxon>
        <taxon>Spermatophyta</taxon>
        <taxon>Magnoliopsida</taxon>
        <taxon>Liliopsida</taxon>
        <taxon>Zingiberales</taxon>
        <taxon>Musaceae</taxon>
        <taxon>Ensete</taxon>
    </lineage>
</organism>
<keyword evidence="1" id="KW-0472">Membrane</keyword>
<gene>
    <name evidence="2" type="ORF">B296_00055603</name>
</gene>
<dbReference type="AlphaFoldDB" id="A0A426XZ24"/>
<keyword evidence="1" id="KW-1133">Transmembrane helix</keyword>
<dbReference type="EMBL" id="AMZH03016305">
    <property type="protein sequence ID" value="RRT44702.1"/>
    <property type="molecule type" value="Genomic_DNA"/>
</dbReference>
<reference evidence="2 3" key="1">
    <citation type="journal article" date="2014" name="Agronomy (Basel)">
        <title>A Draft Genome Sequence for Ensete ventricosum, the Drought-Tolerant Tree Against Hunger.</title>
        <authorList>
            <person name="Harrison J."/>
            <person name="Moore K.A."/>
            <person name="Paszkiewicz K."/>
            <person name="Jones T."/>
            <person name="Grant M."/>
            <person name="Ambacheew D."/>
            <person name="Muzemil S."/>
            <person name="Studholme D.J."/>
        </authorList>
    </citation>
    <scope>NUCLEOTIDE SEQUENCE [LARGE SCALE GENOMIC DNA]</scope>
</reference>
<sequence>MARGHWRPVGNDGTPVRMARGNRYSSFLFFFCSSSFSSLFLPQSAADGRFLAEPPVSGRSVYRQPDVPGGIGRNCKPCANVKRR</sequence>
<accession>A0A426XZ24</accession>
<proteinExistence type="predicted"/>
<evidence type="ECO:0000313" key="3">
    <source>
        <dbReference type="Proteomes" id="UP000287651"/>
    </source>
</evidence>
<evidence type="ECO:0000256" key="1">
    <source>
        <dbReference type="SAM" id="Phobius"/>
    </source>
</evidence>
<feature type="transmembrane region" description="Helical" evidence="1">
    <location>
        <begin position="24"/>
        <end position="41"/>
    </location>
</feature>
<keyword evidence="1" id="KW-0812">Transmembrane</keyword>